<evidence type="ECO:0000259" key="3">
    <source>
        <dbReference type="PROSITE" id="PS50977"/>
    </source>
</evidence>
<dbReference type="RefSeq" id="WP_198124728.1">
    <property type="nucleotide sequence ID" value="NZ_JAECZC010000016.1"/>
</dbReference>
<comment type="caution">
    <text evidence="4">The sequence shown here is derived from an EMBL/GenBank/DDBJ whole genome shotgun (WGS) entry which is preliminary data.</text>
</comment>
<sequence>MPKIVDHDQYRKELLSKCFDLFAQKGYGSITMRQISQGLKVSTGTLYHYFPSKQALFEQLVEEISQQDVSAALLELEGSQTLNESMEALGRYLVKNEDYFIKWTYIWVDFCQHQDSKNMLGSTVFKRANKRYQQAACDFLGIQDMVLASFVLSFVNGLILEKLWGDETIDFPEQCALLGKMLTLYLQDKRSNKQLILEHDLVQNIKYS</sequence>
<dbReference type="PROSITE" id="PS01081">
    <property type="entry name" value="HTH_TETR_1"/>
    <property type="match status" value="1"/>
</dbReference>
<evidence type="ECO:0000256" key="2">
    <source>
        <dbReference type="PROSITE-ProRule" id="PRU00335"/>
    </source>
</evidence>
<reference evidence="4 5" key="1">
    <citation type="journal article" date="2021" name="Int. J. Syst. Evol. Microbiol.">
        <title>Amazonocrinis nigriterrae gen. nov., sp. nov., Atlanticothrix silvestris gen. nov., sp. nov. and Dendronalium phyllosphericum gen. nov., sp. nov., nostocacean cyanobacteria from Brazilian environments.</title>
        <authorList>
            <person name="Alvarenga D.O."/>
            <person name="Andreote A.P.D."/>
            <person name="Branco L.H.Z."/>
            <person name="Delbaje E."/>
            <person name="Cruz R.B."/>
            <person name="Varani A.M."/>
            <person name="Fiore M.F."/>
        </authorList>
    </citation>
    <scope>NUCLEOTIDE SEQUENCE [LARGE SCALE GENOMIC DNA]</scope>
    <source>
        <strain evidence="4 5">CENA67</strain>
    </source>
</reference>
<dbReference type="Pfam" id="PF00440">
    <property type="entry name" value="TetR_N"/>
    <property type="match status" value="1"/>
</dbReference>
<evidence type="ECO:0000313" key="4">
    <source>
        <dbReference type="EMBL" id="MBH8562829.1"/>
    </source>
</evidence>
<dbReference type="InterPro" id="IPR050624">
    <property type="entry name" value="HTH-type_Tx_Regulator"/>
</dbReference>
<keyword evidence="1 2" id="KW-0238">DNA-binding</keyword>
<dbReference type="GO" id="GO:0003677">
    <property type="term" value="F:DNA binding"/>
    <property type="evidence" value="ECO:0007669"/>
    <property type="project" value="UniProtKB-UniRule"/>
</dbReference>
<dbReference type="PROSITE" id="PS50977">
    <property type="entry name" value="HTH_TETR_2"/>
    <property type="match status" value="1"/>
</dbReference>
<dbReference type="AlphaFoldDB" id="A0A8J7HUR4"/>
<accession>A0A8J7HUR4</accession>
<evidence type="ECO:0000256" key="1">
    <source>
        <dbReference type="ARBA" id="ARBA00023125"/>
    </source>
</evidence>
<proteinExistence type="predicted"/>
<feature type="domain" description="HTH tetR-type" evidence="3">
    <location>
        <begin position="8"/>
        <end position="68"/>
    </location>
</feature>
<dbReference type="PANTHER" id="PTHR43479:SF11">
    <property type="entry name" value="ACREF_ENVCD OPERON REPRESSOR-RELATED"/>
    <property type="match status" value="1"/>
</dbReference>
<gene>
    <name evidence="4" type="ORF">I8748_11665</name>
</gene>
<dbReference type="Proteomes" id="UP000632766">
    <property type="component" value="Unassembled WGS sequence"/>
</dbReference>
<dbReference type="PANTHER" id="PTHR43479">
    <property type="entry name" value="ACREF/ENVCD OPERON REPRESSOR-RELATED"/>
    <property type="match status" value="1"/>
</dbReference>
<dbReference type="PRINTS" id="PR00455">
    <property type="entry name" value="HTHTETR"/>
</dbReference>
<keyword evidence="5" id="KW-1185">Reference proteome</keyword>
<dbReference type="InterPro" id="IPR001647">
    <property type="entry name" value="HTH_TetR"/>
</dbReference>
<dbReference type="SUPFAM" id="SSF46689">
    <property type="entry name" value="Homeodomain-like"/>
    <property type="match status" value="1"/>
</dbReference>
<evidence type="ECO:0000313" key="5">
    <source>
        <dbReference type="Proteomes" id="UP000632766"/>
    </source>
</evidence>
<dbReference type="InterPro" id="IPR023772">
    <property type="entry name" value="DNA-bd_HTH_TetR-type_CS"/>
</dbReference>
<protein>
    <submittedName>
        <fullName evidence="4">TetR/AcrR family transcriptional regulator</fullName>
    </submittedName>
</protein>
<organism evidence="4 5">
    <name type="scientific">Amazonocrinis nigriterrae CENA67</name>
    <dbReference type="NCBI Taxonomy" id="2794033"/>
    <lineage>
        <taxon>Bacteria</taxon>
        <taxon>Bacillati</taxon>
        <taxon>Cyanobacteriota</taxon>
        <taxon>Cyanophyceae</taxon>
        <taxon>Nostocales</taxon>
        <taxon>Nostocaceae</taxon>
        <taxon>Amazonocrinis</taxon>
        <taxon>Amazonocrinis nigriterrae</taxon>
    </lineage>
</organism>
<dbReference type="EMBL" id="JAECZC010000016">
    <property type="protein sequence ID" value="MBH8562829.1"/>
    <property type="molecule type" value="Genomic_DNA"/>
</dbReference>
<feature type="DNA-binding region" description="H-T-H motif" evidence="2">
    <location>
        <begin position="31"/>
        <end position="50"/>
    </location>
</feature>
<dbReference type="Gene3D" id="1.10.357.10">
    <property type="entry name" value="Tetracycline Repressor, domain 2"/>
    <property type="match status" value="1"/>
</dbReference>
<dbReference type="InterPro" id="IPR009057">
    <property type="entry name" value="Homeodomain-like_sf"/>
</dbReference>
<name>A0A8J7HUR4_9NOST</name>